<keyword evidence="3" id="KW-1185">Reference proteome</keyword>
<name>A0A239GNI7_9SPHN</name>
<sequence>MPMPSSLIVRISLRLHDEIDVDAARAGVARDIGERFLRDAVERDFGGGGELERAVRCAEASAEPGAPFEALGEDRQRGAQPGAEQLGRDDLVERLHLDADRRDRLGDRAAERLGLVRALDLAEREQAELDRDELLRHVVVEFARDAPPLFLFGEQEGLVEKGIGGEGRIGGLPVRRKYYR</sequence>
<organism evidence="2 3">
    <name type="scientific">Sphingopyxis indica</name>
    <dbReference type="NCBI Taxonomy" id="436663"/>
    <lineage>
        <taxon>Bacteria</taxon>
        <taxon>Pseudomonadati</taxon>
        <taxon>Pseudomonadota</taxon>
        <taxon>Alphaproteobacteria</taxon>
        <taxon>Sphingomonadales</taxon>
        <taxon>Sphingomonadaceae</taxon>
        <taxon>Sphingopyxis</taxon>
    </lineage>
</organism>
<evidence type="ECO:0000313" key="2">
    <source>
        <dbReference type="EMBL" id="SNS70435.1"/>
    </source>
</evidence>
<evidence type="ECO:0000313" key="3">
    <source>
        <dbReference type="Proteomes" id="UP000198339"/>
    </source>
</evidence>
<gene>
    <name evidence="2" type="ORF">SAMN06295955_10423</name>
</gene>
<reference evidence="2 3" key="1">
    <citation type="submission" date="2017-06" db="EMBL/GenBank/DDBJ databases">
        <authorList>
            <person name="Kim H.J."/>
            <person name="Triplett B.A."/>
        </authorList>
    </citation>
    <scope>NUCLEOTIDE SEQUENCE [LARGE SCALE GENOMIC DNA]</scope>
    <source>
        <strain evidence="2 3">DS15</strain>
    </source>
</reference>
<accession>A0A239GNI7</accession>
<dbReference type="Proteomes" id="UP000198339">
    <property type="component" value="Unassembled WGS sequence"/>
</dbReference>
<dbReference type="EMBL" id="FZPA01000004">
    <property type="protein sequence ID" value="SNS70435.1"/>
    <property type="molecule type" value="Genomic_DNA"/>
</dbReference>
<proteinExistence type="predicted"/>
<dbReference type="AlphaFoldDB" id="A0A239GNI7"/>
<feature type="region of interest" description="Disordered" evidence="1">
    <location>
        <begin position="64"/>
        <end position="87"/>
    </location>
</feature>
<protein>
    <submittedName>
        <fullName evidence="2">Uncharacterized protein</fullName>
    </submittedName>
</protein>
<evidence type="ECO:0000256" key="1">
    <source>
        <dbReference type="SAM" id="MobiDB-lite"/>
    </source>
</evidence>